<dbReference type="STRING" id="267748.MMOB3000"/>
<evidence type="ECO:0000313" key="2">
    <source>
        <dbReference type="Proteomes" id="UP000009072"/>
    </source>
</evidence>
<name>Q6KHZ0_MYCM1</name>
<dbReference type="NCBIfam" id="NF045933">
    <property type="entry name" value="MSC_0622_gamma"/>
    <property type="match status" value="1"/>
</dbReference>
<dbReference type="RefSeq" id="WP_011264820.1">
    <property type="nucleotide sequence ID" value="NC_006908.1"/>
</dbReference>
<evidence type="ECO:0000313" key="1">
    <source>
        <dbReference type="EMBL" id="AAT27786.1"/>
    </source>
</evidence>
<dbReference type="HOGENOM" id="CLU_079868_0_0_14"/>
<dbReference type="eggNOG" id="ENOG5033TK5">
    <property type="taxonomic scope" value="Bacteria"/>
</dbReference>
<organism evidence="1 2">
    <name type="scientific">Mycoplasma mobile (strain ATCC 43663 / 163K / NCTC 11711)</name>
    <name type="common">Mesomycoplasma mobile</name>
    <dbReference type="NCBI Taxonomy" id="267748"/>
    <lineage>
        <taxon>Bacteria</taxon>
        <taxon>Bacillati</taxon>
        <taxon>Mycoplasmatota</taxon>
        <taxon>Mycoplasmoidales</taxon>
        <taxon>Metamycoplasmataceae</taxon>
        <taxon>Mesomycoplasma</taxon>
    </lineage>
</organism>
<dbReference type="AlphaFoldDB" id="Q6KHZ0"/>
<accession>Q6KHZ0</accession>
<keyword evidence="2" id="KW-1185">Reference proteome</keyword>
<sequence>MKIGSNSKKILTLKKIHSLIKVSKLKSLAEIAKFNKNFLNRFENALFYRDLMEYFEKKYNFENVFFNKNKEKNSKRKIAKETVLWFYLTEEYEINSFSYESLNKELLAKFDKKNDIFIPIGEDAIKFAKENQINSLIEFKDNKSENLVENLNTILYSIYVNGNAKAIKFVLNTNKTKDKIVTVLPIKELELEVSNYEHEKDEDISNYKFYPSILEVNKNIVYSYLTNILSALISESRFYTVKQKYAKQNDLLKNIEEKIDELKFVEISNKRKQLTDEIILASQNNK</sequence>
<reference evidence="1 2" key="1">
    <citation type="journal article" date="2004" name="Genome Res.">
        <title>The complete genome and proteome of Mycoplasma mobile.</title>
        <authorList>
            <person name="Jaffe J.D."/>
            <person name="Stange-Thomann N."/>
            <person name="Smith C."/>
            <person name="DeCaprio D."/>
            <person name="Fisher S."/>
            <person name="Butler J."/>
            <person name="Calvo S."/>
            <person name="Elkins T."/>
            <person name="FitzGerald M.G."/>
            <person name="Hafez N."/>
            <person name="Kodira C.D."/>
            <person name="Major J."/>
            <person name="Wang S."/>
            <person name="Wilkinson J."/>
            <person name="Nicol R."/>
            <person name="Nusbaum C."/>
            <person name="Birren B."/>
            <person name="Berg H.C."/>
            <person name="Church G.M."/>
        </authorList>
    </citation>
    <scope>NUCLEOTIDE SEQUENCE [LARGE SCALE GENOMIC DNA]</scope>
    <source>
        <strain evidence="2">ATCC 43663 / 163K / NCTC 11711</strain>
    </source>
</reference>
<dbReference type="EMBL" id="AE017308">
    <property type="protein sequence ID" value="AAT27786.1"/>
    <property type="molecule type" value="Genomic_DNA"/>
</dbReference>
<dbReference type="Proteomes" id="UP000009072">
    <property type="component" value="Chromosome"/>
</dbReference>
<gene>
    <name evidence="1" type="ordered locus">MMOB3000</name>
</gene>
<proteinExistence type="predicted"/>
<dbReference type="KEGG" id="mmo:MMOB3000"/>
<dbReference type="OrthoDB" id="400602at2"/>
<protein>
    <submittedName>
        <fullName evidence="1">Expressed protein</fullName>
    </submittedName>
</protein>